<dbReference type="OrthoDB" id="9794382at2"/>
<evidence type="ECO:0000313" key="3">
    <source>
        <dbReference type="Proteomes" id="UP000199488"/>
    </source>
</evidence>
<dbReference type="GO" id="GO:0007165">
    <property type="term" value="P:signal transduction"/>
    <property type="evidence" value="ECO:0007669"/>
    <property type="project" value="InterPro"/>
</dbReference>
<dbReference type="GO" id="GO:0005829">
    <property type="term" value="C:cytosol"/>
    <property type="evidence" value="ECO:0007669"/>
    <property type="project" value="TreeGrafter"/>
</dbReference>
<dbReference type="RefSeq" id="WP_091614652.1">
    <property type="nucleotide sequence ID" value="NZ_FNNC01000004.1"/>
</dbReference>
<evidence type="ECO:0000313" key="2">
    <source>
        <dbReference type="EMBL" id="SDW67449.1"/>
    </source>
</evidence>
<feature type="domain" description="CheW-like" evidence="1">
    <location>
        <begin position="7"/>
        <end position="147"/>
    </location>
</feature>
<gene>
    <name evidence="2" type="ORF">SAMN05421781_2078</name>
</gene>
<dbReference type="PANTHER" id="PTHR22617:SF23">
    <property type="entry name" value="CHEMOTAXIS PROTEIN CHEW"/>
    <property type="match status" value="1"/>
</dbReference>
<proteinExistence type="predicted"/>
<dbReference type="PROSITE" id="PS50851">
    <property type="entry name" value="CHEW"/>
    <property type="match status" value="1"/>
</dbReference>
<organism evidence="2 3">
    <name type="scientific">Marinococcus luteus</name>
    <dbReference type="NCBI Taxonomy" id="1122204"/>
    <lineage>
        <taxon>Bacteria</taxon>
        <taxon>Bacillati</taxon>
        <taxon>Bacillota</taxon>
        <taxon>Bacilli</taxon>
        <taxon>Bacillales</taxon>
        <taxon>Bacillaceae</taxon>
        <taxon>Marinococcus</taxon>
    </lineage>
</organism>
<keyword evidence="3" id="KW-1185">Reference proteome</keyword>
<sequence>MTEENAVKKVIIFRLEAEEYGVEVNHVQSIERMQNFIRIPNAEKSIRGVINLRGVIIPIIDLRKRLSYEEVPYTEETRILILALEGNHAGLIVDAANDVMDVFESEVVAPPQAASKEEQMYLKNVIKKESRIFTLLNVHAVAESLETASV</sequence>
<dbReference type="GO" id="GO:0006935">
    <property type="term" value="P:chemotaxis"/>
    <property type="evidence" value="ECO:0007669"/>
    <property type="project" value="InterPro"/>
</dbReference>
<dbReference type="InterPro" id="IPR039315">
    <property type="entry name" value="CheW"/>
</dbReference>
<dbReference type="InterPro" id="IPR002545">
    <property type="entry name" value="CheW-lke_dom"/>
</dbReference>
<dbReference type="SUPFAM" id="SSF50341">
    <property type="entry name" value="CheW-like"/>
    <property type="match status" value="1"/>
</dbReference>
<dbReference type="STRING" id="1122204.SAMN05421781_2078"/>
<dbReference type="Gene3D" id="2.30.30.40">
    <property type="entry name" value="SH3 Domains"/>
    <property type="match status" value="1"/>
</dbReference>
<name>A0A1H2VHS4_9BACI</name>
<accession>A0A1H2VHS4</accession>
<dbReference type="SMART" id="SM00260">
    <property type="entry name" value="CheW"/>
    <property type="match status" value="1"/>
</dbReference>
<dbReference type="PANTHER" id="PTHR22617">
    <property type="entry name" value="CHEMOTAXIS SENSOR HISTIDINE KINASE-RELATED"/>
    <property type="match status" value="1"/>
</dbReference>
<protein>
    <submittedName>
        <fullName evidence="2">Purine-binding chemotaxis protein CheW</fullName>
    </submittedName>
</protein>
<evidence type="ECO:0000259" key="1">
    <source>
        <dbReference type="PROSITE" id="PS50851"/>
    </source>
</evidence>
<reference evidence="2 3" key="1">
    <citation type="submission" date="2016-10" db="EMBL/GenBank/DDBJ databases">
        <authorList>
            <person name="de Groot N.N."/>
        </authorList>
    </citation>
    <scope>NUCLEOTIDE SEQUENCE [LARGE SCALE GENOMIC DNA]</scope>
    <source>
        <strain evidence="2 3">DSM 23126</strain>
    </source>
</reference>
<dbReference type="EMBL" id="FNNC01000004">
    <property type="protein sequence ID" value="SDW67449.1"/>
    <property type="molecule type" value="Genomic_DNA"/>
</dbReference>
<dbReference type="AlphaFoldDB" id="A0A1H2VHS4"/>
<dbReference type="Pfam" id="PF01584">
    <property type="entry name" value="CheW"/>
    <property type="match status" value="1"/>
</dbReference>
<dbReference type="InterPro" id="IPR036061">
    <property type="entry name" value="CheW-like_dom_sf"/>
</dbReference>
<dbReference type="Gene3D" id="2.40.50.180">
    <property type="entry name" value="CheA-289, Domain 4"/>
    <property type="match status" value="1"/>
</dbReference>
<dbReference type="Proteomes" id="UP000199488">
    <property type="component" value="Unassembled WGS sequence"/>
</dbReference>